<reference evidence="4" key="2">
    <citation type="submission" date="2017-05" db="EMBL/GenBank/DDBJ databases">
        <title>Improved OligoMM genomes.</title>
        <authorList>
            <person name="Garzetti D."/>
        </authorList>
    </citation>
    <scope>NUCLEOTIDE SEQUENCE [LARGE SCALE GENOMIC DNA]</scope>
    <source>
        <strain evidence="4">KB18</strain>
    </source>
</reference>
<dbReference type="SMART" id="SM00886">
    <property type="entry name" value="Dabb"/>
    <property type="match status" value="1"/>
</dbReference>
<gene>
    <name evidence="2" type="ORF">ADH66_04065</name>
    <name evidence="3" type="ORF">I5Q82_14130</name>
</gene>
<keyword evidence="4" id="KW-1185">Reference proteome</keyword>
<dbReference type="InterPro" id="IPR011008">
    <property type="entry name" value="Dimeric_a/b-barrel"/>
</dbReference>
<evidence type="ECO:0000313" key="3">
    <source>
        <dbReference type="EMBL" id="QQR29185.1"/>
    </source>
</evidence>
<dbReference type="Gene3D" id="3.30.70.100">
    <property type="match status" value="1"/>
</dbReference>
<evidence type="ECO:0000313" key="4">
    <source>
        <dbReference type="Proteomes" id="UP000196710"/>
    </source>
</evidence>
<dbReference type="PANTHER" id="PTHR37832">
    <property type="entry name" value="BLL2683 PROTEIN"/>
    <property type="match status" value="1"/>
</dbReference>
<evidence type="ECO:0000313" key="5">
    <source>
        <dbReference type="Proteomes" id="UP000596035"/>
    </source>
</evidence>
<dbReference type="RefSeq" id="WP_066535393.1">
    <property type="nucleotide sequence ID" value="NZ_CAJTCQ010000004.1"/>
</dbReference>
<dbReference type="PROSITE" id="PS51502">
    <property type="entry name" value="S_R_A_B_BARREL"/>
    <property type="match status" value="1"/>
</dbReference>
<evidence type="ECO:0000259" key="1">
    <source>
        <dbReference type="PROSITE" id="PS51502"/>
    </source>
</evidence>
<dbReference type="EMBL" id="CP021422">
    <property type="protein sequence ID" value="ASB39896.1"/>
    <property type="molecule type" value="Genomic_DNA"/>
</dbReference>
<dbReference type="Proteomes" id="UP000196710">
    <property type="component" value="Chromosome"/>
</dbReference>
<evidence type="ECO:0000313" key="2">
    <source>
        <dbReference type="EMBL" id="ASB39896.1"/>
    </source>
</evidence>
<name>A0A1Z2XN77_9FIRM</name>
<dbReference type="InterPro" id="IPR013097">
    <property type="entry name" value="Dabb"/>
</dbReference>
<dbReference type="Proteomes" id="UP000596035">
    <property type="component" value="Chromosome"/>
</dbReference>
<dbReference type="AlphaFoldDB" id="A0A1Z2XN77"/>
<feature type="domain" description="Stress-response A/B barrel" evidence="1">
    <location>
        <begin position="2"/>
        <end position="94"/>
    </location>
</feature>
<accession>A0A1Z2XN77</accession>
<dbReference type="EMBL" id="CP065321">
    <property type="protein sequence ID" value="QQR29185.1"/>
    <property type="molecule type" value="Genomic_DNA"/>
</dbReference>
<protein>
    <submittedName>
        <fullName evidence="3">Dabb family protein</fullName>
    </submittedName>
    <submittedName>
        <fullName evidence="2">Stress protein</fullName>
    </submittedName>
</protein>
<reference evidence="3 5" key="3">
    <citation type="submission" date="2020-11" db="EMBL/GenBank/DDBJ databases">
        <title>Closed and high quality bacterial genomes of the OMM12 community.</title>
        <authorList>
            <person name="Marbouty M."/>
            <person name="Lamy-Besnier Q."/>
            <person name="Debarbieux L."/>
            <person name="Koszul R."/>
        </authorList>
    </citation>
    <scope>NUCLEOTIDE SEQUENCE [LARGE SCALE GENOMIC DNA]</scope>
    <source>
        <strain evidence="3 5">KB18</strain>
    </source>
</reference>
<proteinExistence type="predicted"/>
<dbReference type="KEGG" id="amur:ADH66_04065"/>
<dbReference type="SUPFAM" id="SSF54909">
    <property type="entry name" value="Dimeric alpha+beta barrel"/>
    <property type="match status" value="1"/>
</dbReference>
<dbReference type="PANTHER" id="PTHR37832:SF1">
    <property type="entry name" value="STRESS-RESPONSE A_B BARREL DOMAIN-CONTAINING PROTEIN"/>
    <property type="match status" value="1"/>
</dbReference>
<sequence length="96" mass="10887">MIRHIVMFSLKPENKEENTAEFLRRGTELCELPVIKSGRAVSRVQGAPNANFDVALIMDFESVDQLNTYQVSPEHVEFGRFVGGIRADRACIDYEI</sequence>
<reference evidence="2" key="1">
    <citation type="journal article" date="2017" name="Genome Announc.">
        <title>High-Quality Whole-Genome Sequences of the Oligo-Mouse-Microbiota Bacterial Community.</title>
        <authorList>
            <person name="Garzetti D."/>
            <person name="Brugiroux S."/>
            <person name="Bunk B."/>
            <person name="Pukall R."/>
            <person name="McCoy K.D."/>
            <person name="Macpherson A.J."/>
            <person name="Stecher B."/>
        </authorList>
    </citation>
    <scope>NUCLEOTIDE SEQUENCE</scope>
    <source>
        <strain evidence="2">KB18</strain>
    </source>
</reference>
<organism evidence="3 5">
    <name type="scientific">Acutalibacter muris</name>
    <dbReference type="NCBI Taxonomy" id="1796620"/>
    <lineage>
        <taxon>Bacteria</taxon>
        <taxon>Bacillati</taxon>
        <taxon>Bacillota</taxon>
        <taxon>Clostridia</taxon>
        <taxon>Eubacteriales</taxon>
        <taxon>Acutalibacteraceae</taxon>
        <taxon>Acutalibacter</taxon>
    </lineage>
</organism>
<dbReference type="Pfam" id="PF07876">
    <property type="entry name" value="Dabb"/>
    <property type="match status" value="1"/>
</dbReference>